<evidence type="ECO:0000256" key="1">
    <source>
        <dbReference type="SAM" id="MobiDB-lite"/>
    </source>
</evidence>
<reference evidence="2" key="1">
    <citation type="submission" date="2023-08" db="EMBL/GenBank/DDBJ databases">
        <authorList>
            <person name="Alioto T."/>
            <person name="Alioto T."/>
            <person name="Gomez Garrido J."/>
        </authorList>
    </citation>
    <scope>NUCLEOTIDE SEQUENCE</scope>
</reference>
<protein>
    <submittedName>
        <fullName evidence="2">Uncharacterized protein</fullName>
    </submittedName>
</protein>
<dbReference type="AlphaFoldDB" id="A0AA36AXZ7"/>
<feature type="region of interest" description="Disordered" evidence="1">
    <location>
        <begin position="1"/>
        <end position="22"/>
    </location>
</feature>
<keyword evidence="3" id="KW-1185">Reference proteome</keyword>
<evidence type="ECO:0000313" key="2">
    <source>
        <dbReference type="EMBL" id="CAI9724350.1"/>
    </source>
</evidence>
<dbReference type="EMBL" id="OX597819">
    <property type="protein sequence ID" value="CAI9724350.1"/>
    <property type="molecule type" value="Genomic_DNA"/>
</dbReference>
<accession>A0AA36AXZ7</accession>
<organism evidence="2 3">
    <name type="scientific">Octopus vulgaris</name>
    <name type="common">Common octopus</name>
    <dbReference type="NCBI Taxonomy" id="6645"/>
    <lineage>
        <taxon>Eukaryota</taxon>
        <taxon>Metazoa</taxon>
        <taxon>Spiralia</taxon>
        <taxon>Lophotrochozoa</taxon>
        <taxon>Mollusca</taxon>
        <taxon>Cephalopoda</taxon>
        <taxon>Coleoidea</taxon>
        <taxon>Octopodiformes</taxon>
        <taxon>Octopoda</taxon>
        <taxon>Incirrata</taxon>
        <taxon>Octopodidae</taxon>
        <taxon>Octopus</taxon>
    </lineage>
</organism>
<name>A0AA36AXZ7_OCTVU</name>
<proteinExistence type="predicted"/>
<evidence type="ECO:0000313" key="3">
    <source>
        <dbReference type="Proteomes" id="UP001162480"/>
    </source>
</evidence>
<sequence>MERPAVPKSQSMEGQRRQNHKVWKASGAQIPKYGKPLLGKILDKSLGKIFEKPYNEYAPYAVVYERRYRFRLKFSAKF</sequence>
<dbReference type="Proteomes" id="UP001162480">
    <property type="component" value="Chromosome 6"/>
</dbReference>
<gene>
    <name evidence="2" type="ORF">OCTVUL_1B014636</name>
</gene>